<sequence>MLILPLSCNKRLTRWCLEPRPFDGRAVSPLSCGHLLSRSSRETIPPRAVSRSVMLRTDEAVTPRIAAFVRS</sequence>
<evidence type="ECO:0000313" key="1">
    <source>
        <dbReference type="EMBL" id="AKH48394.1"/>
    </source>
</evidence>
<dbReference type="EMBL" id="KR029603">
    <property type="protein sequence ID" value="AKH48394.1"/>
    <property type="molecule type" value="Genomic_DNA"/>
</dbReference>
<proteinExistence type="predicted"/>
<protein>
    <submittedName>
        <fullName evidence="1">Uncharacterized protein</fullName>
    </submittedName>
</protein>
<reference evidence="1" key="2">
    <citation type="submission" date="2015-03" db="EMBL/GenBank/DDBJ databases">
        <authorList>
            <person name="Chow C.-E.T."/>
            <person name="Winget D.M."/>
            <person name="White R.A.III."/>
            <person name="Hallam S.J."/>
            <person name="Suttle C.A."/>
        </authorList>
    </citation>
    <scope>NUCLEOTIDE SEQUENCE</scope>
    <source>
        <strain evidence="1">Oxic1_8</strain>
    </source>
</reference>
<reference evidence="1" key="1">
    <citation type="journal article" date="2015" name="Front. Microbiol.">
        <title>Combining genomic sequencing methods to explore viral diversity and reveal potential virus-host interactions.</title>
        <authorList>
            <person name="Chow C.E."/>
            <person name="Winget D.M."/>
            <person name="White R.A.III."/>
            <person name="Hallam S.J."/>
            <person name="Suttle C.A."/>
        </authorList>
    </citation>
    <scope>NUCLEOTIDE SEQUENCE</scope>
    <source>
        <strain evidence="1">Oxic1_8</strain>
    </source>
</reference>
<name>A0A0F7L786_9VIRU</name>
<accession>A0A0F7L786</accession>
<organism evidence="1">
    <name type="scientific">uncultured marine virus</name>
    <dbReference type="NCBI Taxonomy" id="186617"/>
    <lineage>
        <taxon>Viruses</taxon>
        <taxon>environmental samples</taxon>
    </lineage>
</organism>